<proteinExistence type="predicted"/>
<accession>A0ABT1TTM5</accession>
<dbReference type="InterPro" id="IPR034242">
    <property type="entry name" value="MauL"/>
</dbReference>
<keyword evidence="2" id="KW-1185">Reference proteome</keyword>
<dbReference type="InterPro" id="IPR008972">
    <property type="entry name" value="Cupredoxin"/>
</dbReference>
<name>A0ABT1TTM5_9GAMM</name>
<dbReference type="Proteomes" id="UP001524570">
    <property type="component" value="Unassembled WGS sequence"/>
</dbReference>
<evidence type="ECO:0000313" key="2">
    <source>
        <dbReference type="Proteomes" id="UP001524570"/>
    </source>
</evidence>
<sequence length="215" mass="23444">MASRLSTVFLTAWTVLADAEELRGLAEAGGRPLANLVVALEALDQSGRAKAPPQSAAMLLDQKSREFVPHVLAVRSGTPVFFPNSDAIKHHVYSFSTAKRFEIKLYSGVPPEPVLFDKPGIVALGCNIHDWMLGYIYVSDADYLGVSDNEGRWSVVVPSGRYRLTFWHPYAAAQPAEQVVTVPTGELRVTLELKAQFQTGKPPASLQIQGYGDGF</sequence>
<gene>
    <name evidence="1" type="ORF">NP589_10365</name>
</gene>
<dbReference type="SUPFAM" id="SSF49452">
    <property type="entry name" value="Starch-binding domain-like"/>
    <property type="match status" value="1"/>
</dbReference>
<dbReference type="RefSeq" id="WP_256606910.1">
    <property type="nucleotide sequence ID" value="NZ_JANIBL010000028.1"/>
</dbReference>
<dbReference type="InterPro" id="IPR013784">
    <property type="entry name" value="Carb-bd-like_fold"/>
</dbReference>
<protein>
    <submittedName>
        <fullName evidence="1">Methylamine utilization protein</fullName>
    </submittedName>
</protein>
<reference evidence="1 2" key="1">
    <citation type="submission" date="2022-07" db="EMBL/GenBank/DDBJ databases">
        <title>Methylomonas rivi sp. nov., Methylomonas rosea sp. nov., Methylomonas aureus sp. nov. and Methylomonas subterranea sp. nov., four novel methanotrophs isolated from a freshwater creek and the deep terrestrial subsurface.</title>
        <authorList>
            <person name="Abin C."/>
            <person name="Sankaranarayanan K."/>
            <person name="Garner C."/>
            <person name="Sindelar R."/>
            <person name="Kotary K."/>
            <person name="Garner R."/>
            <person name="Barclay S."/>
            <person name="Lawson P."/>
            <person name="Krumholz L."/>
        </authorList>
    </citation>
    <scope>NUCLEOTIDE SEQUENCE [LARGE SCALE GENOMIC DNA]</scope>
    <source>
        <strain evidence="1 2">WSC-7</strain>
    </source>
</reference>
<dbReference type="SUPFAM" id="SSF49503">
    <property type="entry name" value="Cupredoxins"/>
    <property type="match status" value="1"/>
</dbReference>
<dbReference type="CDD" id="cd04221">
    <property type="entry name" value="MauL"/>
    <property type="match status" value="1"/>
</dbReference>
<evidence type="ECO:0000313" key="1">
    <source>
        <dbReference type="EMBL" id="MCQ8117827.1"/>
    </source>
</evidence>
<organism evidence="1 2">
    <name type="scientific">Methylomonas rosea</name>
    <dbReference type="NCBI Taxonomy" id="2952227"/>
    <lineage>
        <taxon>Bacteria</taxon>
        <taxon>Pseudomonadati</taxon>
        <taxon>Pseudomonadota</taxon>
        <taxon>Gammaproteobacteria</taxon>
        <taxon>Methylococcales</taxon>
        <taxon>Methylococcaceae</taxon>
        <taxon>Methylomonas</taxon>
    </lineage>
</organism>
<comment type="caution">
    <text evidence="1">The sequence shown here is derived from an EMBL/GenBank/DDBJ whole genome shotgun (WGS) entry which is preliminary data.</text>
</comment>
<dbReference type="Gene3D" id="2.60.40.420">
    <property type="entry name" value="Cupredoxins - blue copper proteins"/>
    <property type="match status" value="1"/>
</dbReference>
<dbReference type="EMBL" id="JANIBL010000028">
    <property type="protein sequence ID" value="MCQ8117827.1"/>
    <property type="molecule type" value="Genomic_DNA"/>
</dbReference>